<reference evidence="3 4" key="1">
    <citation type="journal article" date="2019" name="Int. J. Syst. Evol. Microbiol.">
        <title>The Global Catalogue of Microorganisms (GCM) 10K type strain sequencing project: providing services to taxonomists for standard genome sequencing and annotation.</title>
        <authorList>
            <consortium name="The Broad Institute Genomics Platform"/>
            <consortium name="The Broad Institute Genome Sequencing Center for Infectious Disease"/>
            <person name="Wu L."/>
            <person name="Ma J."/>
        </authorList>
    </citation>
    <scope>NUCLEOTIDE SEQUENCE [LARGE SCALE GENOMIC DNA]</scope>
    <source>
        <strain evidence="3 4">JCM 3380</strain>
    </source>
</reference>
<evidence type="ECO:0000259" key="2">
    <source>
        <dbReference type="PROSITE" id="PS50937"/>
    </source>
</evidence>
<dbReference type="EMBL" id="BAAABU010000007">
    <property type="protein sequence ID" value="GAA0233883.1"/>
    <property type="molecule type" value="Genomic_DNA"/>
</dbReference>
<dbReference type="PANTHER" id="PTHR30204">
    <property type="entry name" value="REDOX-CYCLING DRUG-SENSING TRANSCRIPTIONAL ACTIVATOR SOXR"/>
    <property type="match status" value="1"/>
</dbReference>
<dbReference type="SUPFAM" id="SSF46955">
    <property type="entry name" value="Putative DNA-binding domain"/>
    <property type="match status" value="1"/>
</dbReference>
<evidence type="ECO:0000313" key="3">
    <source>
        <dbReference type="EMBL" id="GAA0233883.1"/>
    </source>
</evidence>
<evidence type="ECO:0000313" key="4">
    <source>
        <dbReference type="Proteomes" id="UP001500416"/>
    </source>
</evidence>
<name>A0ABN0TZ83_9PSEU</name>
<comment type="caution">
    <text evidence="3">The sequence shown here is derived from an EMBL/GenBank/DDBJ whole genome shotgun (WGS) entry which is preliminary data.</text>
</comment>
<keyword evidence="4" id="KW-1185">Reference proteome</keyword>
<evidence type="ECO:0000256" key="1">
    <source>
        <dbReference type="ARBA" id="ARBA00023125"/>
    </source>
</evidence>
<dbReference type="Gene3D" id="1.10.1660.10">
    <property type="match status" value="1"/>
</dbReference>
<dbReference type="Proteomes" id="UP001500416">
    <property type="component" value="Unassembled WGS sequence"/>
</dbReference>
<protein>
    <submittedName>
        <fullName evidence="3">MerR family transcriptional regulator</fullName>
    </submittedName>
</protein>
<proteinExistence type="predicted"/>
<keyword evidence="1" id="KW-0238">DNA-binding</keyword>
<gene>
    <name evidence="3" type="ORF">GCM10010492_35900</name>
</gene>
<dbReference type="SMART" id="SM00422">
    <property type="entry name" value="HTH_MERR"/>
    <property type="match status" value="1"/>
</dbReference>
<dbReference type="PROSITE" id="PS50937">
    <property type="entry name" value="HTH_MERR_2"/>
    <property type="match status" value="1"/>
</dbReference>
<dbReference type="CDD" id="cd00592">
    <property type="entry name" value="HTH_MerR-like"/>
    <property type="match status" value="1"/>
</dbReference>
<sequence>MTAAAGRPQRGGLSIGAVLAQLRTEFPDVTISKIRFLESEGLVRPARTAAGYRQFTTADVERLRYVLAAQRDRYLPLKVIKEQLDAADSSARVLRAVEDGPAAPQRMSRDELLARSGLDAASLAELEQHGLVRPGLYDQDALQVATTVRELAQYGLEPRHLRPFRAAADREVALVEQVVLARRRDPRSRGRADEVVRELAALSVTLHTLLVKIGLRDVPGGGVPPR</sequence>
<accession>A0ABN0TZ83</accession>
<dbReference type="InterPro" id="IPR000551">
    <property type="entry name" value="MerR-type_HTH_dom"/>
</dbReference>
<dbReference type="InterPro" id="IPR009061">
    <property type="entry name" value="DNA-bd_dom_put_sf"/>
</dbReference>
<organism evidence="3 4">
    <name type="scientific">Saccharothrix mutabilis subsp. mutabilis</name>
    <dbReference type="NCBI Taxonomy" id="66855"/>
    <lineage>
        <taxon>Bacteria</taxon>
        <taxon>Bacillati</taxon>
        <taxon>Actinomycetota</taxon>
        <taxon>Actinomycetes</taxon>
        <taxon>Pseudonocardiales</taxon>
        <taxon>Pseudonocardiaceae</taxon>
        <taxon>Saccharothrix</taxon>
    </lineage>
</organism>
<dbReference type="InterPro" id="IPR047057">
    <property type="entry name" value="MerR_fam"/>
</dbReference>
<dbReference type="PANTHER" id="PTHR30204:SF89">
    <property type="entry name" value="HTH MERR-TYPE DOMAIN-CONTAINING PROTEIN"/>
    <property type="match status" value="1"/>
</dbReference>
<feature type="domain" description="HTH merR-type" evidence="2">
    <location>
        <begin position="28"/>
        <end position="86"/>
    </location>
</feature>
<dbReference type="Pfam" id="PF13411">
    <property type="entry name" value="MerR_1"/>
    <property type="match status" value="1"/>
</dbReference>